<accession>A0ABT8CU92</accession>
<keyword evidence="2" id="KW-1185">Reference proteome</keyword>
<organism evidence="1 2">
    <name type="scientific">Paenimyroides ceti</name>
    <dbReference type="NCBI Taxonomy" id="395087"/>
    <lineage>
        <taxon>Bacteria</taxon>
        <taxon>Pseudomonadati</taxon>
        <taxon>Bacteroidota</taxon>
        <taxon>Flavobacteriia</taxon>
        <taxon>Flavobacteriales</taxon>
        <taxon>Flavobacteriaceae</taxon>
        <taxon>Paenimyroides</taxon>
    </lineage>
</organism>
<dbReference type="RefSeq" id="WP_290363164.1">
    <property type="nucleotide sequence ID" value="NZ_JAUFQU010000001.1"/>
</dbReference>
<evidence type="ECO:0000313" key="1">
    <source>
        <dbReference type="EMBL" id="MDN3707127.1"/>
    </source>
</evidence>
<gene>
    <name evidence="1" type="ORF">QW060_08260</name>
</gene>
<name>A0ABT8CU92_9FLAO</name>
<sequence>MLVTQYKALRSTSPLESSIEQINEVKGLLADYPNAETSYNSGIQKLEDGVYERNAIDDLRLSLELLLKAILGNEKSLENQQPEFKGFLKEKGIVPEIANLLWANIDNIAKYNNKYVKHNDNVGKVDSEMILDLITAVIKQIVKVSI</sequence>
<reference evidence="2" key="1">
    <citation type="journal article" date="2019" name="Int. J. Syst. Evol. Microbiol.">
        <title>The Global Catalogue of Microorganisms (GCM) 10K type strain sequencing project: providing services to taxonomists for standard genome sequencing and annotation.</title>
        <authorList>
            <consortium name="The Broad Institute Genomics Platform"/>
            <consortium name="The Broad Institute Genome Sequencing Center for Infectious Disease"/>
            <person name="Wu L."/>
            <person name="Ma J."/>
        </authorList>
    </citation>
    <scope>NUCLEOTIDE SEQUENCE [LARGE SCALE GENOMIC DNA]</scope>
    <source>
        <strain evidence="2">CECT 7184</strain>
    </source>
</reference>
<dbReference type="EMBL" id="JAUFQU010000001">
    <property type="protein sequence ID" value="MDN3707127.1"/>
    <property type="molecule type" value="Genomic_DNA"/>
</dbReference>
<proteinExistence type="predicted"/>
<evidence type="ECO:0000313" key="2">
    <source>
        <dbReference type="Proteomes" id="UP001242368"/>
    </source>
</evidence>
<protein>
    <submittedName>
        <fullName evidence="1">Uncharacterized protein</fullName>
    </submittedName>
</protein>
<comment type="caution">
    <text evidence="1">The sequence shown here is derived from an EMBL/GenBank/DDBJ whole genome shotgun (WGS) entry which is preliminary data.</text>
</comment>
<dbReference type="Proteomes" id="UP001242368">
    <property type="component" value="Unassembled WGS sequence"/>
</dbReference>